<dbReference type="Pfam" id="PF02944">
    <property type="entry name" value="BESS"/>
    <property type="match status" value="1"/>
</dbReference>
<dbReference type="GO" id="GO:0003677">
    <property type="term" value="F:DNA binding"/>
    <property type="evidence" value="ECO:0007669"/>
    <property type="project" value="InterPro"/>
</dbReference>
<dbReference type="PANTHER" id="PTHR12243">
    <property type="entry name" value="MADF DOMAIN TRANSCRIPTION FACTOR"/>
    <property type="match status" value="1"/>
</dbReference>
<feature type="region of interest" description="Disordered" evidence="2">
    <location>
        <begin position="167"/>
        <end position="213"/>
    </location>
</feature>
<dbReference type="OMA" id="DKFCKAR"/>
<evidence type="ECO:0000256" key="2">
    <source>
        <dbReference type="SAM" id="MobiDB-lite"/>
    </source>
</evidence>
<dbReference type="Pfam" id="PF10545">
    <property type="entry name" value="MADF_DNA_bdg"/>
    <property type="match status" value="1"/>
</dbReference>
<dbReference type="PROSITE" id="PS51031">
    <property type="entry name" value="BESS"/>
    <property type="match status" value="1"/>
</dbReference>
<keyword evidence="6" id="KW-1185">Reference proteome</keyword>
<dbReference type="Ensembl" id="ENSCSET00000020425.1">
    <property type="protein sequence ID" value="ENSCSEP00000020176.1"/>
    <property type="gene ID" value="ENSCSEG00000012883.1"/>
</dbReference>
<protein>
    <submittedName>
        <fullName evidence="5">Uncharacterized LOC103379105</fullName>
    </submittedName>
</protein>
<reference evidence="5" key="2">
    <citation type="submission" date="2025-05" db="UniProtKB">
        <authorList>
            <consortium name="Ensembl"/>
        </authorList>
    </citation>
    <scope>IDENTIFICATION</scope>
</reference>
<dbReference type="Ensembl" id="ENSCSET00000020430.1">
    <property type="protein sequence ID" value="ENSCSEP00000020181.1"/>
    <property type="gene ID" value="ENSCSEG00000012883.1"/>
</dbReference>
<evidence type="ECO:0000313" key="5">
    <source>
        <dbReference type="Ensembl" id="ENSCSEP00000020176.1"/>
    </source>
</evidence>
<dbReference type="InterPro" id="IPR004210">
    <property type="entry name" value="BESS_motif"/>
</dbReference>
<feature type="compositionally biased region" description="Basic and acidic residues" evidence="2">
    <location>
        <begin position="175"/>
        <end position="184"/>
    </location>
</feature>
<evidence type="ECO:0000256" key="1">
    <source>
        <dbReference type="PROSITE-ProRule" id="PRU00371"/>
    </source>
</evidence>
<name>A0A3P8W3K1_CYNSE</name>
<dbReference type="PROSITE" id="PS51029">
    <property type="entry name" value="MADF"/>
    <property type="match status" value="1"/>
</dbReference>
<feature type="domain" description="BESS" evidence="4">
    <location>
        <begin position="233"/>
        <end position="272"/>
    </location>
</feature>
<organism evidence="5 6">
    <name type="scientific">Cynoglossus semilaevis</name>
    <name type="common">Tongue sole</name>
    <dbReference type="NCBI Taxonomy" id="244447"/>
    <lineage>
        <taxon>Eukaryota</taxon>
        <taxon>Metazoa</taxon>
        <taxon>Chordata</taxon>
        <taxon>Craniata</taxon>
        <taxon>Vertebrata</taxon>
        <taxon>Euteleostomi</taxon>
        <taxon>Actinopterygii</taxon>
        <taxon>Neopterygii</taxon>
        <taxon>Teleostei</taxon>
        <taxon>Neoteleostei</taxon>
        <taxon>Acanthomorphata</taxon>
        <taxon>Carangaria</taxon>
        <taxon>Pleuronectiformes</taxon>
        <taxon>Pleuronectoidei</taxon>
        <taxon>Cynoglossidae</taxon>
        <taxon>Cynoglossinae</taxon>
        <taxon>Cynoglossus</taxon>
    </lineage>
</organism>
<dbReference type="AlphaFoldDB" id="A0A3P8W3K1"/>
<dbReference type="InterPro" id="IPR039353">
    <property type="entry name" value="TF_Adf1"/>
</dbReference>
<dbReference type="PANTHER" id="PTHR12243:SF67">
    <property type="entry name" value="COREPRESSOR OF PANGOLIN, ISOFORM A-RELATED"/>
    <property type="match status" value="1"/>
</dbReference>
<sequence length="273" mass="31679">MWRSSVKRPLHVNETATRVFITPARSRPNAGRRSQTNTLRLGRRTIGENNMNSMEKKLAELVRGYPNLYNKTNQDYKDALKNHISWKEIASVMGKSEEEVKIKWKNLRDKYCKAKKRMARRRKGQQTDGEENQVERPVPALYQQLQWLNSYVKPRVDSSANKDEVVANLDDMETEQDKDKKDQDPPTPVVSTSFPLLELSPTKQQETSVSLKRKRQGVSETEVSSVDIPGTIRDEDELFLLSLLPSIKRLTIKKRIEVRMKFQQVLYAAEFED</sequence>
<dbReference type="SMART" id="SM00595">
    <property type="entry name" value="MADF"/>
    <property type="match status" value="1"/>
</dbReference>
<feature type="compositionally biased region" description="Polar residues" evidence="2">
    <location>
        <begin position="201"/>
        <end position="210"/>
    </location>
</feature>
<dbReference type="GO" id="GO:0005634">
    <property type="term" value="C:nucleus"/>
    <property type="evidence" value="ECO:0007669"/>
    <property type="project" value="UniProtKB-SubCell"/>
</dbReference>
<dbReference type="GeneTree" id="ENSGT00650000094290"/>
<keyword evidence="1" id="KW-0539">Nucleus</keyword>
<feature type="domain" description="MADF" evidence="3">
    <location>
        <begin position="57"/>
        <end position="153"/>
    </location>
</feature>
<reference evidence="5 6" key="1">
    <citation type="journal article" date="2014" name="Nat. Genet.">
        <title>Whole-genome sequence of a flatfish provides insights into ZW sex chromosome evolution and adaptation to a benthic lifestyle.</title>
        <authorList>
            <person name="Chen S."/>
            <person name="Zhang G."/>
            <person name="Shao C."/>
            <person name="Huang Q."/>
            <person name="Liu G."/>
            <person name="Zhang P."/>
            <person name="Song W."/>
            <person name="An N."/>
            <person name="Chalopin D."/>
            <person name="Volff J.N."/>
            <person name="Hong Y."/>
            <person name="Li Q."/>
            <person name="Sha Z."/>
            <person name="Zhou H."/>
            <person name="Xie M."/>
            <person name="Yu Q."/>
            <person name="Liu Y."/>
            <person name="Xiang H."/>
            <person name="Wang N."/>
            <person name="Wu K."/>
            <person name="Yang C."/>
            <person name="Zhou Q."/>
            <person name="Liao X."/>
            <person name="Yang L."/>
            <person name="Hu Q."/>
            <person name="Zhang J."/>
            <person name="Meng L."/>
            <person name="Jin L."/>
            <person name="Tian Y."/>
            <person name="Lian J."/>
            <person name="Yang J."/>
            <person name="Miao G."/>
            <person name="Liu S."/>
            <person name="Liang Z."/>
            <person name="Yan F."/>
            <person name="Li Y."/>
            <person name="Sun B."/>
            <person name="Zhang H."/>
            <person name="Zhang J."/>
            <person name="Zhu Y."/>
            <person name="Du M."/>
            <person name="Zhao Y."/>
            <person name="Schartl M."/>
            <person name="Tang Q."/>
            <person name="Wang J."/>
        </authorList>
    </citation>
    <scope>NUCLEOTIDE SEQUENCE</scope>
</reference>
<dbReference type="GO" id="GO:0006357">
    <property type="term" value="P:regulation of transcription by RNA polymerase II"/>
    <property type="evidence" value="ECO:0007669"/>
    <property type="project" value="TreeGrafter"/>
</dbReference>
<accession>A0A3P8W3K1</accession>
<evidence type="ECO:0000313" key="6">
    <source>
        <dbReference type="Proteomes" id="UP000265120"/>
    </source>
</evidence>
<proteinExistence type="predicted"/>
<comment type="subcellular location">
    <subcellularLocation>
        <location evidence="1">Nucleus</location>
    </subcellularLocation>
</comment>
<dbReference type="GO" id="GO:0005667">
    <property type="term" value="C:transcription regulator complex"/>
    <property type="evidence" value="ECO:0007669"/>
    <property type="project" value="TreeGrafter"/>
</dbReference>
<evidence type="ECO:0000259" key="4">
    <source>
        <dbReference type="PROSITE" id="PS51031"/>
    </source>
</evidence>
<dbReference type="InterPro" id="IPR006578">
    <property type="entry name" value="MADF-dom"/>
</dbReference>
<evidence type="ECO:0000259" key="3">
    <source>
        <dbReference type="PROSITE" id="PS51029"/>
    </source>
</evidence>
<dbReference type="Proteomes" id="UP000265120">
    <property type="component" value="Chromosome 5"/>
</dbReference>